<feature type="transmembrane region" description="Helical" evidence="1">
    <location>
        <begin position="183"/>
        <end position="199"/>
    </location>
</feature>
<accession>A0A6M7W9Y6</accession>
<keyword evidence="1" id="KW-0472">Membrane</keyword>
<gene>
    <name evidence="2" type="ORF">EB235_02515</name>
</gene>
<reference evidence="2 3" key="1">
    <citation type="submission" date="2018-10" db="EMBL/GenBank/DDBJ databases">
        <authorList>
            <person name="Perry B.J."/>
            <person name="Sullivan J.T."/>
            <person name="Murphy R.J.T."/>
            <person name="Ramsay J.P."/>
            <person name="Ronson C.W."/>
        </authorList>
    </citation>
    <scope>NUCLEOTIDE SEQUENCE [LARGE SCALE GENOMIC DNA]</scope>
    <source>
        <strain evidence="2 3">R88b</strain>
    </source>
</reference>
<protein>
    <recommendedName>
        <fullName evidence="4">Glycosyltransferase RgtA/B/C/D-like domain-containing protein</fullName>
    </recommendedName>
</protein>
<feature type="transmembrane region" description="Helical" evidence="1">
    <location>
        <begin position="327"/>
        <end position="345"/>
    </location>
</feature>
<dbReference type="AlphaFoldDB" id="A0A6M7W9Y6"/>
<feature type="transmembrane region" description="Helical" evidence="1">
    <location>
        <begin position="25"/>
        <end position="47"/>
    </location>
</feature>
<feature type="transmembrane region" description="Helical" evidence="1">
    <location>
        <begin position="273"/>
        <end position="293"/>
    </location>
</feature>
<feature type="transmembrane region" description="Helical" evidence="1">
    <location>
        <begin position="357"/>
        <end position="376"/>
    </location>
</feature>
<sequence>MDAPFVASDEPVGLRSVRAASAVRLGWPVAATLLIAGYAIIVSLLVMPGNVDVSWLLVIGERVLDGARLSVDIIEVNPAFSVWLYLPFVLLERLTGLSAELWVSVGVTVLAIASVWFSARIAARADETLKRHLWIVPAALFFVLFLFPIDFGQREQIGVIVLLPWLALFSARDRTVDFRAGSTAERIVAGIGAGVFVMIKPPYSVLALAVPAVVIALKRRSLHPLLTAENMIGAALTVVYLAALAVFMQPFFTDVMPLLRQVYLPMRMPVVDVLMLWQVTMFVAMTVATLAMASPGRRDRDASTMLLAGAAYVPAFVIMGKGWTYQALPFLTLGVLALMLQYIRLKPWRSLTLTAKAGAALGLFSIVLLAGLQQGLAFTQSRRDLDAATAAIVRAVDHPTMMSIASQLQFSNPLTRMTGARFVARQQSGWMVNDAGILMGLEQDPAIRQDLAALRERYTASIAGELAAKRPDIIIDDGTSGPRPPVLLNVKDQHPMPSLHDAPGIAEALRNYRVLHQDASVTVFIRADIAARN</sequence>
<keyword evidence="1" id="KW-1133">Transmembrane helix</keyword>
<feature type="transmembrane region" description="Helical" evidence="1">
    <location>
        <begin position="234"/>
        <end position="253"/>
    </location>
</feature>
<dbReference type="RefSeq" id="WP_027032528.1">
    <property type="nucleotide sequence ID" value="NZ_CP033367.1"/>
</dbReference>
<feature type="transmembrane region" description="Helical" evidence="1">
    <location>
        <begin position="305"/>
        <end position="321"/>
    </location>
</feature>
<feature type="transmembrane region" description="Helical" evidence="1">
    <location>
        <begin position="101"/>
        <end position="119"/>
    </location>
</feature>
<evidence type="ECO:0008006" key="4">
    <source>
        <dbReference type="Google" id="ProtNLM"/>
    </source>
</evidence>
<evidence type="ECO:0000256" key="1">
    <source>
        <dbReference type="SAM" id="Phobius"/>
    </source>
</evidence>
<proteinExistence type="predicted"/>
<evidence type="ECO:0000313" key="2">
    <source>
        <dbReference type="EMBL" id="QKD00480.1"/>
    </source>
</evidence>
<feature type="transmembrane region" description="Helical" evidence="1">
    <location>
        <begin position="131"/>
        <end position="149"/>
    </location>
</feature>
<dbReference type="EMBL" id="CP033367">
    <property type="protein sequence ID" value="QKD00480.1"/>
    <property type="molecule type" value="Genomic_DNA"/>
</dbReference>
<evidence type="ECO:0000313" key="3">
    <source>
        <dbReference type="Proteomes" id="UP000503017"/>
    </source>
</evidence>
<keyword evidence="1" id="KW-0812">Transmembrane</keyword>
<name>A0A6M7W9Y6_RHILI</name>
<dbReference type="Proteomes" id="UP000503017">
    <property type="component" value="Chromosome"/>
</dbReference>
<organism evidence="2 3">
    <name type="scientific">Mesorhizobium loti R88b</name>
    <dbReference type="NCBI Taxonomy" id="935548"/>
    <lineage>
        <taxon>Bacteria</taxon>
        <taxon>Pseudomonadati</taxon>
        <taxon>Pseudomonadota</taxon>
        <taxon>Alphaproteobacteria</taxon>
        <taxon>Hyphomicrobiales</taxon>
        <taxon>Phyllobacteriaceae</taxon>
        <taxon>Mesorhizobium</taxon>
    </lineage>
</organism>